<keyword evidence="6 8" id="KW-0413">Isomerase</keyword>
<dbReference type="Gene3D" id="2.70.98.10">
    <property type="match status" value="1"/>
</dbReference>
<evidence type="ECO:0000313" key="9">
    <source>
        <dbReference type="EMBL" id="MFC3196136.1"/>
    </source>
</evidence>
<reference evidence="10" key="1">
    <citation type="journal article" date="2019" name="Int. J. Syst. Evol. Microbiol.">
        <title>The Global Catalogue of Microorganisms (GCM) 10K type strain sequencing project: providing services to taxonomists for standard genome sequencing and annotation.</title>
        <authorList>
            <consortium name="The Broad Institute Genomics Platform"/>
            <consortium name="The Broad Institute Genome Sequencing Center for Infectious Disease"/>
            <person name="Wu L."/>
            <person name="Ma J."/>
        </authorList>
    </citation>
    <scope>NUCLEOTIDE SEQUENCE [LARGE SCALE GENOMIC DNA]</scope>
    <source>
        <strain evidence="10">KCTC 52416</strain>
    </source>
</reference>
<evidence type="ECO:0000256" key="3">
    <source>
        <dbReference type="ARBA" id="ARBA00006206"/>
    </source>
</evidence>
<comment type="catalytic activity">
    <reaction evidence="8">
        <text>alpha-D-glucose = beta-D-glucose</text>
        <dbReference type="Rhea" id="RHEA:10264"/>
        <dbReference type="ChEBI" id="CHEBI:15903"/>
        <dbReference type="ChEBI" id="CHEBI:17925"/>
        <dbReference type="EC" id="5.1.3.3"/>
    </reaction>
</comment>
<evidence type="ECO:0000256" key="8">
    <source>
        <dbReference type="PIRNR" id="PIRNR005096"/>
    </source>
</evidence>
<evidence type="ECO:0000256" key="4">
    <source>
        <dbReference type="ARBA" id="ARBA00011245"/>
    </source>
</evidence>
<dbReference type="Pfam" id="PF01263">
    <property type="entry name" value="Aldose_epim"/>
    <property type="match status" value="1"/>
</dbReference>
<comment type="similarity">
    <text evidence="3 8">Belongs to the aldose epimerase family.</text>
</comment>
<dbReference type="PANTHER" id="PTHR10091">
    <property type="entry name" value="ALDOSE-1-EPIMERASE"/>
    <property type="match status" value="1"/>
</dbReference>
<keyword evidence="10" id="KW-1185">Reference proteome</keyword>
<dbReference type="SUPFAM" id="SSF74650">
    <property type="entry name" value="Galactose mutarotase-like"/>
    <property type="match status" value="1"/>
</dbReference>
<evidence type="ECO:0000256" key="2">
    <source>
        <dbReference type="ARBA" id="ARBA00005028"/>
    </source>
</evidence>
<dbReference type="InterPro" id="IPR047215">
    <property type="entry name" value="Galactose_mutarotase-like"/>
</dbReference>
<protein>
    <recommendedName>
        <fullName evidence="8">Aldose 1-epimerase</fullName>
        <ecNumber evidence="8">5.1.3.3</ecNumber>
    </recommendedName>
</protein>
<dbReference type="PIRSF" id="PIRSF005096">
    <property type="entry name" value="GALM"/>
    <property type="match status" value="1"/>
</dbReference>
<gene>
    <name evidence="9" type="ORF">ACFOET_00785</name>
</gene>
<dbReference type="InterPro" id="IPR015443">
    <property type="entry name" value="Aldose_1-epimerase"/>
</dbReference>
<name>A0ABV7JHF1_9SPHI</name>
<dbReference type="InterPro" id="IPR014718">
    <property type="entry name" value="GH-type_carb-bd"/>
</dbReference>
<evidence type="ECO:0000256" key="5">
    <source>
        <dbReference type="ARBA" id="ARBA00022837"/>
    </source>
</evidence>
<sequence>MTTPYKLPRPEAFNYQIAEKNTHLLVMQNDRGMTVAISDFGARIVSLLIPDKHGDPTDVVLGFDSIQAYLQANEPYHGATIGRFANRIANGRFTIGNETFQTEPNNGPNALHGGAKGFHNQIWDSRTVANKQVDFYYVSADGEEGFPGKLSVMVKYRLTDDNELIISYRAETDKPTVVNLTNHAFFNLNGEGSGDVLDHLLQINADHYLPVNDHQIPTGVVASVDSTVFDFRQPKAIGQDIAQSNEQLANGNGGYDHNYVINPQQRPGEHPIATVYAPQTGIRLEVCTSEPGIQFYSGNFLNGSDRGKRGRPYEKYGAFCLETQHFPDSPNQQDFPSTLLVPGHVFQTETKYRFSVDKPIFESS</sequence>
<dbReference type="InterPro" id="IPR011013">
    <property type="entry name" value="Gal_mutarotase_sf_dom"/>
</dbReference>
<keyword evidence="7 8" id="KW-0119">Carbohydrate metabolism</keyword>
<comment type="subunit">
    <text evidence="4">Monomer.</text>
</comment>
<dbReference type="Proteomes" id="UP001595526">
    <property type="component" value="Unassembled WGS sequence"/>
</dbReference>
<evidence type="ECO:0000313" key="10">
    <source>
        <dbReference type="Proteomes" id="UP001595526"/>
    </source>
</evidence>
<evidence type="ECO:0000256" key="6">
    <source>
        <dbReference type="ARBA" id="ARBA00023235"/>
    </source>
</evidence>
<evidence type="ECO:0000256" key="1">
    <source>
        <dbReference type="ARBA" id="ARBA00001913"/>
    </source>
</evidence>
<comment type="pathway">
    <text evidence="2 8">Carbohydrate metabolism; hexose metabolism.</text>
</comment>
<comment type="cofactor">
    <cofactor evidence="1">
        <name>Ca(2+)</name>
        <dbReference type="ChEBI" id="CHEBI:29108"/>
    </cofactor>
</comment>
<evidence type="ECO:0000256" key="7">
    <source>
        <dbReference type="ARBA" id="ARBA00023277"/>
    </source>
</evidence>
<dbReference type="CDD" id="cd09019">
    <property type="entry name" value="galactose_mutarotase_like"/>
    <property type="match status" value="1"/>
</dbReference>
<dbReference type="RefSeq" id="WP_379018553.1">
    <property type="nucleotide sequence ID" value="NZ_JBHRTA010000003.1"/>
</dbReference>
<dbReference type="GO" id="GO:0016853">
    <property type="term" value="F:isomerase activity"/>
    <property type="evidence" value="ECO:0007669"/>
    <property type="project" value="UniProtKB-KW"/>
</dbReference>
<accession>A0ABV7JHF1</accession>
<dbReference type="NCBIfam" id="NF008277">
    <property type="entry name" value="PRK11055.1"/>
    <property type="match status" value="1"/>
</dbReference>
<dbReference type="InterPro" id="IPR008183">
    <property type="entry name" value="Aldose_1/G6P_1-epimerase"/>
</dbReference>
<keyword evidence="5" id="KW-0106">Calcium</keyword>
<comment type="caution">
    <text evidence="9">The sequence shown here is derived from an EMBL/GenBank/DDBJ whole genome shotgun (WGS) entry which is preliminary data.</text>
</comment>
<proteinExistence type="inferred from homology"/>
<dbReference type="PANTHER" id="PTHR10091:SF0">
    <property type="entry name" value="GALACTOSE MUTAROTASE"/>
    <property type="match status" value="1"/>
</dbReference>
<dbReference type="EMBL" id="JBHRTA010000003">
    <property type="protein sequence ID" value="MFC3196136.1"/>
    <property type="molecule type" value="Genomic_DNA"/>
</dbReference>
<organism evidence="9 10">
    <name type="scientific">Parapedobacter deserti</name>
    <dbReference type="NCBI Taxonomy" id="1912957"/>
    <lineage>
        <taxon>Bacteria</taxon>
        <taxon>Pseudomonadati</taxon>
        <taxon>Bacteroidota</taxon>
        <taxon>Sphingobacteriia</taxon>
        <taxon>Sphingobacteriales</taxon>
        <taxon>Sphingobacteriaceae</taxon>
        <taxon>Parapedobacter</taxon>
    </lineage>
</organism>
<dbReference type="EC" id="5.1.3.3" evidence="8"/>